<evidence type="ECO:0000256" key="4">
    <source>
        <dbReference type="ARBA" id="ARBA00030494"/>
    </source>
</evidence>
<proteinExistence type="inferred from homology"/>
<dbReference type="WBParaSite" id="PgR036_g111_t04">
    <property type="protein sequence ID" value="PgR036_g111_t04"/>
    <property type="gene ID" value="PgR036_g111"/>
</dbReference>
<keyword evidence="8" id="KW-1185">Reference proteome</keyword>
<comment type="subcellular location">
    <subcellularLocation>
        <location evidence="1">Cytoplasm</location>
    </subcellularLocation>
</comment>
<protein>
    <recommendedName>
        <fullName evidence="4">Protein MAK10 homolog</fullName>
    </recommendedName>
</protein>
<evidence type="ECO:0000256" key="1">
    <source>
        <dbReference type="ARBA" id="ARBA00004496"/>
    </source>
</evidence>
<dbReference type="WBParaSite" id="PgR036_g111_t06">
    <property type="protein sequence ID" value="PgR036_g111_t06"/>
    <property type="gene ID" value="PgR036_g111"/>
</dbReference>
<feature type="domain" description="NAA35-like TPR repeats" evidence="7">
    <location>
        <begin position="365"/>
        <end position="737"/>
    </location>
</feature>
<dbReference type="PANTHER" id="PTHR21373">
    <property type="entry name" value="GLUCOSE REPRESSIBLE PROTEIN MAK10"/>
    <property type="match status" value="1"/>
</dbReference>
<sequence>CGRDQFCLGFHEQGMSEENNAGTSELQKLLDEGVASMAVGSATDRQVAPILVDITKEFLTECSKMKLGELAKSSNFQLSEAMSAIELMDPKMDIGMVAFDPSIRFENLVAAGRLNVIDMEPRELIATMDAMLVSLMSWLDGNSIAQTLLTCVCLHDVPAIGDATLASFCYGILELAVTCRHIIQTAAVYEEEDFNGYFSSDIKTTSMAHLLNALKTAENELQRKLRHKRESTELLEAIFSRISFMRLIILSLSALVPPPSPHANATLSSHAFRPSLEDASVHMRAACSLLEKIESTISLGLSAPNDCDGDFAWLPAFEPEVNRRCLPPTFPRKTQMLSRVEGIGCLRSLASRILNITTELPNRIANIESTLFYLRSFSLSGSCVLSRSLLQLVYLPSDDHIMGRTPLSAVIIESLRLFAAPPILDPTCSLSSDSRCRATWDEFISDAVKVFLGVIQMFGLNLARQREKIVCCVEDFSALQNEAERLEADFDACLASSTSSVTLSLTSFVLYHTLLLIEYHFYLSFRLDLFAPFEYPYVYWYMSEVIFKWLLNTIDRSHTLIITDYKKSIKDKKKAERRRNFKSKKETDLRKRISEGQRSLLFYRAQAALAEALFKVSVGLISVGKIHLPLVDTDAERLRFEHRMLPFSALSPPLLLSYFQFTQMSRIEALLMLGSSKCFLQAAEAFELARSQLEKFEGVGTLDCEAAAIALICKRNAVVARILSSGNKIDSTISFVFTANSLVYPLLKIS</sequence>
<accession>A0A915BEP6</accession>
<evidence type="ECO:0000313" key="10">
    <source>
        <dbReference type="WBParaSite" id="PgR036_g111_t05"/>
    </source>
</evidence>
<dbReference type="Pfam" id="PF25789">
    <property type="entry name" value="TPR_NAA35"/>
    <property type="match status" value="1"/>
</dbReference>
<dbReference type="PANTHER" id="PTHR21373:SF0">
    <property type="entry name" value="N-ALPHA-ACETYLTRANSFERASE 35, NATC AUXILIARY SUBUNIT"/>
    <property type="match status" value="1"/>
</dbReference>
<dbReference type="InterPro" id="IPR057982">
    <property type="entry name" value="TPR_NAA35"/>
</dbReference>
<organism evidence="8 10">
    <name type="scientific">Parascaris univalens</name>
    <name type="common">Nematode worm</name>
    <dbReference type="NCBI Taxonomy" id="6257"/>
    <lineage>
        <taxon>Eukaryota</taxon>
        <taxon>Metazoa</taxon>
        <taxon>Ecdysozoa</taxon>
        <taxon>Nematoda</taxon>
        <taxon>Chromadorea</taxon>
        <taxon>Rhabditida</taxon>
        <taxon>Spirurina</taxon>
        <taxon>Ascaridomorpha</taxon>
        <taxon>Ascaridoidea</taxon>
        <taxon>Ascarididae</taxon>
        <taxon>Parascaris</taxon>
    </lineage>
</organism>
<evidence type="ECO:0000256" key="2">
    <source>
        <dbReference type="ARBA" id="ARBA00006289"/>
    </source>
</evidence>
<comment type="similarity">
    <text evidence="2">Belongs to the MAK10 family.</text>
</comment>
<dbReference type="WBParaSite" id="PgR036_g111_t05">
    <property type="protein sequence ID" value="PgR036_g111_t05"/>
    <property type="gene ID" value="PgR036_g111"/>
</dbReference>
<evidence type="ECO:0000259" key="7">
    <source>
        <dbReference type="Pfam" id="PF25789"/>
    </source>
</evidence>
<keyword evidence="5" id="KW-0175">Coiled coil</keyword>
<feature type="coiled-coil region" evidence="5">
    <location>
        <begin position="207"/>
        <end position="234"/>
    </location>
</feature>
<evidence type="ECO:0000256" key="5">
    <source>
        <dbReference type="SAM" id="Coils"/>
    </source>
</evidence>
<dbReference type="InterPro" id="IPR007244">
    <property type="entry name" value="Naa35_N"/>
</dbReference>
<name>A0A915BEP6_PARUN</name>
<evidence type="ECO:0000259" key="6">
    <source>
        <dbReference type="Pfam" id="PF04112"/>
    </source>
</evidence>
<dbReference type="Proteomes" id="UP000887569">
    <property type="component" value="Unplaced"/>
</dbReference>
<keyword evidence="3" id="KW-0963">Cytoplasm</keyword>
<dbReference type="AlphaFoldDB" id="A0A915BEP6"/>
<dbReference type="GO" id="GO:0031417">
    <property type="term" value="C:NatC complex"/>
    <property type="evidence" value="ECO:0007669"/>
    <property type="project" value="InterPro"/>
</dbReference>
<dbReference type="Pfam" id="PF04112">
    <property type="entry name" value="Mak10"/>
    <property type="match status" value="1"/>
</dbReference>
<dbReference type="InterPro" id="IPR057983">
    <property type="entry name" value="NAA35-like_N"/>
</dbReference>
<feature type="domain" description="NAA35-like N-terminal" evidence="6">
    <location>
        <begin position="68"/>
        <end position="157"/>
    </location>
</feature>
<evidence type="ECO:0000256" key="3">
    <source>
        <dbReference type="ARBA" id="ARBA00022490"/>
    </source>
</evidence>
<evidence type="ECO:0000313" key="9">
    <source>
        <dbReference type="WBParaSite" id="PgR036_g111_t04"/>
    </source>
</evidence>
<evidence type="ECO:0000313" key="8">
    <source>
        <dbReference type="Proteomes" id="UP000887569"/>
    </source>
</evidence>
<reference evidence="9 10" key="1">
    <citation type="submission" date="2022-11" db="UniProtKB">
        <authorList>
            <consortium name="WormBaseParasite"/>
        </authorList>
    </citation>
    <scope>IDENTIFICATION</scope>
</reference>